<reference evidence="4" key="1">
    <citation type="submission" date="2019-12" db="EMBL/GenBank/DDBJ databases">
        <title>High-Quality draft genome sequences of three cyanobacteria isolated from the limestone walls of the Old Cathedral of Coimbra.</title>
        <authorList>
            <person name="Tiago I."/>
            <person name="Soares F."/>
            <person name="Portugal A."/>
        </authorList>
    </citation>
    <scope>NUCLEOTIDE SEQUENCE</scope>
    <source>
        <strain evidence="4">A</strain>
    </source>
</reference>
<organism evidence="4 5">
    <name type="scientific">Myxacorys almedinensis A</name>
    <dbReference type="NCBI Taxonomy" id="2690445"/>
    <lineage>
        <taxon>Bacteria</taxon>
        <taxon>Bacillati</taxon>
        <taxon>Cyanobacteriota</taxon>
        <taxon>Cyanophyceae</taxon>
        <taxon>Leptolyngbyales</taxon>
        <taxon>Leptolyngbyaceae</taxon>
        <taxon>Myxacorys</taxon>
        <taxon>Myxacorys almedinensis</taxon>
    </lineage>
</organism>
<dbReference type="SUPFAM" id="SSF81342">
    <property type="entry name" value="Transmembrane di-heme cytochromes"/>
    <property type="match status" value="1"/>
</dbReference>
<comment type="caution">
    <text evidence="4">The sequence shown here is derived from an EMBL/GenBank/DDBJ whole genome shotgun (WGS) entry which is preliminary data.</text>
</comment>
<keyword evidence="2" id="KW-0472">Membrane</keyword>
<evidence type="ECO:0000256" key="2">
    <source>
        <dbReference type="SAM" id="Phobius"/>
    </source>
</evidence>
<protein>
    <submittedName>
        <fullName evidence="4">Cytochrome bc complex cytochrome b subunit</fullName>
    </submittedName>
</protein>
<dbReference type="InterPro" id="IPR016174">
    <property type="entry name" value="Di-haem_cyt_TM"/>
</dbReference>
<dbReference type="InterPro" id="IPR027387">
    <property type="entry name" value="Cytb/b6-like_sf"/>
</dbReference>
<keyword evidence="2" id="KW-1133">Transmembrane helix</keyword>
<evidence type="ECO:0000313" key="5">
    <source>
        <dbReference type="Proteomes" id="UP000646053"/>
    </source>
</evidence>
<feature type="transmembrane region" description="Helical" evidence="2">
    <location>
        <begin position="12"/>
        <end position="37"/>
    </location>
</feature>
<evidence type="ECO:0000313" key="4">
    <source>
        <dbReference type="EMBL" id="NDJ17747.1"/>
    </source>
</evidence>
<dbReference type="Pfam" id="PF00033">
    <property type="entry name" value="Cytochrome_B"/>
    <property type="match status" value="1"/>
</dbReference>
<feature type="domain" description="Cytochrome b/b6 N-terminal region profile" evidence="3">
    <location>
        <begin position="1"/>
        <end position="193"/>
    </location>
</feature>
<evidence type="ECO:0000259" key="3">
    <source>
        <dbReference type="PROSITE" id="PS51002"/>
    </source>
</evidence>
<proteinExistence type="predicted"/>
<dbReference type="RefSeq" id="WP_162423262.1">
    <property type="nucleotide sequence ID" value="NZ_WVIE01000010.1"/>
</dbReference>
<dbReference type="PANTHER" id="PTHR19271:SF16">
    <property type="entry name" value="CYTOCHROME B"/>
    <property type="match status" value="1"/>
</dbReference>
<dbReference type="InterPro" id="IPR005797">
    <property type="entry name" value="Cyt_b/b6_N"/>
</dbReference>
<evidence type="ECO:0000256" key="1">
    <source>
        <dbReference type="ARBA" id="ARBA00022531"/>
    </source>
</evidence>
<keyword evidence="5" id="KW-1185">Reference proteome</keyword>
<feature type="transmembrane region" description="Helical" evidence="2">
    <location>
        <begin position="94"/>
        <end position="117"/>
    </location>
</feature>
<dbReference type="GO" id="GO:0015979">
    <property type="term" value="P:photosynthesis"/>
    <property type="evidence" value="ECO:0007669"/>
    <property type="project" value="UniProtKB-KW"/>
</dbReference>
<feature type="transmembrane region" description="Helical" evidence="2">
    <location>
        <begin position="57"/>
        <end position="82"/>
    </location>
</feature>
<dbReference type="GO" id="GO:0009055">
    <property type="term" value="F:electron transfer activity"/>
    <property type="evidence" value="ECO:0007669"/>
    <property type="project" value="InterPro"/>
</dbReference>
<dbReference type="GO" id="GO:0022904">
    <property type="term" value="P:respiratory electron transport chain"/>
    <property type="evidence" value="ECO:0007669"/>
    <property type="project" value="InterPro"/>
</dbReference>
<feature type="transmembrane region" description="Helical" evidence="2">
    <location>
        <begin position="167"/>
        <end position="186"/>
    </location>
</feature>
<keyword evidence="1" id="KW-0602">Photosynthesis</keyword>
<dbReference type="GO" id="GO:0016491">
    <property type="term" value="F:oxidoreductase activity"/>
    <property type="evidence" value="ECO:0007669"/>
    <property type="project" value="InterPro"/>
</dbReference>
<name>A0A8J8CMU7_9CYAN</name>
<dbReference type="EMBL" id="WVIE01000010">
    <property type="protein sequence ID" value="NDJ17747.1"/>
    <property type="molecule type" value="Genomic_DNA"/>
</dbReference>
<gene>
    <name evidence="4" type="ORF">GS601_10665</name>
</gene>
<dbReference type="Gene3D" id="1.20.810.10">
    <property type="entry name" value="Cytochrome Bc1 Complex, Chain C"/>
    <property type="match status" value="1"/>
</dbReference>
<dbReference type="PANTHER" id="PTHR19271">
    <property type="entry name" value="CYTOCHROME B"/>
    <property type="match status" value="1"/>
</dbReference>
<accession>A0A8J8CMU7</accession>
<dbReference type="PROSITE" id="PS51002">
    <property type="entry name" value="CYTB_NTER"/>
    <property type="match status" value="1"/>
</dbReference>
<dbReference type="Proteomes" id="UP000646053">
    <property type="component" value="Unassembled WGS sequence"/>
</dbReference>
<dbReference type="AlphaFoldDB" id="A0A8J8CMU7"/>
<keyword evidence="2" id="KW-0812">Transmembrane</keyword>
<dbReference type="GO" id="GO:0016020">
    <property type="term" value="C:membrane"/>
    <property type="evidence" value="ECO:0007669"/>
    <property type="project" value="InterPro"/>
</dbReference>
<sequence length="216" mass="23531">MSNIAFIFRRLSTILAVAIVTLTLIGVTSGILLAFYYQPSAGGAYTSLRNIDQTISYGWLVHAMHTISGNLVIGLALVQLVVMFFGERFRRSWLVSWVSGIFFTLSAIGLSWTAMILSWDQLGFWRFKIELGTIEALPLIGSQLRDALTGGTVSTITVEHLYTLHSYLISIGALGLAVVHLGGLLVQEKEIQAEKLAIAAQSEADSADNQNIQLTA</sequence>